<keyword evidence="1" id="KW-1133">Transmembrane helix</keyword>
<dbReference type="Proteomes" id="UP000008718">
    <property type="component" value="Chromosome"/>
</dbReference>
<keyword evidence="1" id="KW-0812">Transmembrane</keyword>
<accession>E4T0E7</accession>
<name>E4T0E7_PALPW</name>
<dbReference type="EMBL" id="CP002345">
    <property type="protein sequence ID" value="ADQ78306.1"/>
    <property type="molecule type" value="Genomic_DNA"/>
</dbReference>
<evidence type="ECO:0000313" key="2">
    <source>
        <dbReference type="EMBL" id="ADQ78306.1"/>
    </source>
</evidence>
<keyword evidence="3" id="KW-1185">Reference proteome</keyword>
<dbReference type="OrthoDB" id="1014758at2"/>
<dbReference type="RefSeq" id="WP_013443675.1">
    <property type="nucleotide sequence ID" value="NC_014734.1"/>
</dbReference>
<feature type="transmembrane region" description="Helical" evidence="1">
    <location>
        <begin position="88"/>
        <end position="105"/>
    </location>
</feature>
<evidence type="ECO:0000256" key="1">
    <source>
        <dbReference type="SAM" id="Phobius"/>
    </source>
</evidence>
<sequence>MNNQQFLKLLFITGGTLTLAGALCKPLNVAYAPYIFSTGAALLIIYQLKSAFDNKSADTRQRRLGASGFLSSVALGLAGYFMFTGTKYWVLMLLIYALSTLFLSFRGGAAKQ</sequence>
<dbReference type="STRING" id="694427.Palpr_0144"/>
<dbReference type="HOGENOM" id="CLU_2143401_0_0_10"/>
<keyword evidence="1" id="KW-0472">Membrane</keyword>
<reference key="1">
    <citation type="submission" date="2010-11" db="EMBL/GenBank/DDBJ databases">
        <title>The complete genome of Paludibacter propionicigenes DSM 17365.</title>
        <authorList>
            <consortium name="US DOE Joint Genome Institute (JGI-PGF)"/>
            <person name="Lucas S."/>
            <person name="Copeland A."/>
            <person name="Lapidus A."/>
            <person name="Bruce D."/>
            <person name="Goodwin L."/>
            <person name="Pitluck S."/>
            <person name="Kyrpides N."/>
            <person name="Mavromatis K."/>
            <person name="Ivanova N."/>
            <person name="Munk A.C."/>
            <person name="Brettin T."/>
            <person name="Detter J.C."/>
            <person name="Han C."/>
            <person name="Tapia R."/>
            <person name="Land M."/>
            <person name="Hauser L."/>
            <person name="Markowitz V."/>
            <person name="Cheng J.-F."/>
            <person name="Hugenholtz P."/>
            <person name="Woyke T."/>
            <person name="Wu D."/>
            <person name="Gronow S."/>
            <person name="Wellnitz S."/>
            <person name="Brambilla E."/>
            <person name="Klenk H.-P."/>
            <person name="Eisen J.A."/>
        </authorList>
    </citation>
    <scope>NUCLEOTIDE SEQUENCE</scope>
    <source>
        <strain>WB4</strain>
    </source>
</reference>
<evidence type="ECO:0000313" key="3">
    <source>
        <dbReference type="Proteomes" id="UP000008718"/>
    </source>
</evidence>
<protein>
    <recommendedName>
        <fullName evidence="4">Transmembrane protein</fullName>
    </recommendedName>
</protein>
<organism evidence="2 3">
    <name type="scientific">Paludibacter propionicigenes (strain DSM 17365 / JCM 13257 / WB4)</name>
    <dbReference type="NCBI Taxonomy" id="694427"/>
    <lineage>
        <taxon>Bacteria</taxon>
        <taxon>Pseudomonadati</taxon>
        <taxon>Bacteroidota</taxon>
        <taxon>Bacteroidia</taxon>
        <taxon>Bacteroidales</taxon>
        <taxon>Paludibacteraceae</taxon>
        <taxon>Paludibacter</taxon>
    </lineage>
</organism>
<evidence type="ECO:0008006" key="4">
    <source>
        <dbReference type="Google" id="ProtNLM"/>
    </source>
</evidence>
<feature type="transmembrane region" description="Helical" evidence="1">
    <location>
        <begin position="64"/>
        <end position="82"/>
    </location>
</feature>
<feature type="transmembrane region" description="Helical" evidence="1">
    <location>
        <begin position="34"/>
        <end position="52"/>
    </location>
</feature>
<proteinExistence type="predicted"/>
<dbReference type="KEGG" id="ppn:Palpr_0144"/>
<gene>
    <name evidence="2" type="ordered locus">Palpr_0144</name>
</gene>
<reference evidence="2 3" key="2">
    <citation type="journal article" date="2011" name="Stand. Genomic Sci.">
        <title>Complete genome sequence of Paludibacter propionicigenes type strain (WB4).</title>
        <authorList>
            <person name="Gronow S."/>
            <person name="Munk C."/>
            <person name="Lapidus A."/>
            <person name="Nolan M."/>
            <person name="Lucas S."/>
            <person name="Hammon N."/>
            <person name="Deshpande S."/>
            <person name="Cheng J.F."/>
            <person name="Tapia R."/>
            <person name="Han C."/>
            <person name="Goodwin L."/>
            <person name="Pitluck S."/>
            <person name="Liolios K."/>
            <person name="Ivanova N."/>
            <person name="Mavromatis K."/>
            <person name="Mikhailova N."/>
            <person name="Pati A."/>
            <person name="Chen A."/>
            <person name="Palaniappan K."/>
            <person name="Land M."/>
            <person name="Hauser L."/>
            <person name="Chang Y.J."/>
            <person name="Jeffries C.D."/>
            <person name="Brambilla E."/>
            <person name="Rohde M."/>
            <person name="Goker M."/>
            <person name="Detter J.C."/>
            <person name="Woyke T."/>
            <person name="Bristow J."/>
            <person name="Eisen J.A."/>
            <person name="Markowitz V."/>
            <person name="Hugenholtz P."/>
            <person name="Kyrpides N.C."/>
            <person name="Klenk H.P."/>
        </authorList>
    </citation>
    <scope>NUCLEOTIDE SEQUENCE [LARGE SCALE GENOMIC DNA]</scope>
    <source>
        <strain evidence="3">DSM 17365 / JCM 13257 / WB4</strain>
    </source>
</reference>
<dbReference type="AlphaFoldDB" id="E4T0E7"/>